<evidence type="ECO:0000256" key="1">
    <source>
        <dbReference type="SAM" id="SignalP"/>
    </source>
</evidence>
<dbReference type="EMBL" id="UARW01000010">
    <property type="protein sequence ID" value="SQD04442.1"/>
    <property type="molecule type" value="Genomic_DNA"/>
</dbReference>
<gene>
    <name evidence="2" type="primary">araF_4</name>
    <name evidence="2" type="ORF">NCTC8009_04958</name>
</gene>
<proteinExistence type="predicted"/>
<keyword evidence="1" id="KW-0732">Signal</keyword>
<evidence type="ECO:0000313" key="3">
    <source>
        <dbReference type="Proteomes" id="UP000250991"/>
    </source>
</evidence>
<sequence length="48" mass="5122">MHKFTKALAAIGLAAVMSQSAMAEKPEARFSGEATGRAVVPDRMEVCR</sequence>
<reference evidence="2 3" key="1">
    <citation type="submission" date="2018-06" db="EMBL/GenBank/DDBJ databases">
        <authorList>
            <consortium name="Pathogen Informatics"/>
            <person name="Doyle S."/>
        </authorList>
    </citation>
    <scope>NUCLEOTIDE SEQUENCE [LARGE SCALE GENOMIC DNA]</scope>
    <source>
        <strain evidence="2 3">NCTC8009</strain>
    </source>
</reference>
<accession>A0A2X3JIS6</accession>
<evidence type="ECO:0000313" key="2">
    <source>
        <dbReference type="EMBL" id="SQD04442.1"/>
    </source>
</evidence>
<name>A0A2X3JIS6_ECOLX</name>
<feature type="signal peptide" evidence="1">
    <location>
        <begin position="1"/>
        <end position="23"/>
    </location>
</feature>
<organism evidence="2 3">
    <name type="scientific">Escherichia coli</name>
    <dbReference type="NCBI Taxonomy" id="562"/>
    <lineage>
        <taxon>Bacteria</taxon>
        <taxon>Pseudomonadati</taxon>
        <taxon>Pseudomonadota</taxon>
        <taxon>Gammaproteobacteria</taxon>
        <taxon>Enterobacterales</taxon>
        <taxon>Enterobacteriaceae</taxon>
        <taxon>Escherichia</taxon>
    </lineage>
</organism>
<feature type="chain" id="PRO_5015916579" evidence="1">
    <location>
        <begin position="24"/>
        <end position="48"/>
    </location>
</feature>
<dbReference type="AlphaFoldDB" id="A0A2X3JIS6"/>
<dbReference type="Proteomes" id="UP000250991">
    <property type="component" value="Unassembled WGS sequence"/>
</dbReference>
<protein>
    <submittedName>
        <fullName evidence="2">L-arabinose-binding periplasmic protein</fullName>
    </submittedName>
</protein>